<dbReference type="AlphaFoldDB" id="I3XFK0"/>
<dbReference type="Proteomes" id="UP000006180">
    <property type="component" value="Chromosome"/>
</dbReference>
<evidence type="ECO:0000313" key="6">
    <source>
        <dbReference type="EMBL" id="AFL54656.1"/>
    </source>
</evidence>
<dbReference type="PANTHER" id="PTHR37326:SF1">
    <property type="entry name" value="BLL3975 PROTEIN"/>
    <property type="match status" value="1"/>
</dbReference>
<evidence type="ECO:0000256" key="2">
    <source>
        <dbReference type="ARBA" id="ARBA00022723"/>
    </source>
</evidence>
<sequence>MLRSAIEPVERPRGVTQAWRLPFGCRRTIRPQEKPTASIRTIDVEISDIIIAGDTPGLEWRLPVFRFKGTKPEAPATYLQAALHANELPGTALLHFLMEKLRQAESEGGILGDITVVPQANPIGAAQSQFGELQGRFDLGTRTNFNRDFPLIVLGERGGLIDDLDRHSAVDRLKRHLLSMALGAELVLDLHCDDEGLQYAYIDEAFWPEASDLAAALDMQAVFLSDGESSAFEEAVAHAWKHASAGERNTSLPGRLSVTVELRGTRDVSPELARKDAEGLYRFLAGRGVVVAESQFFPAFGGIVAPLDNIEMIRTPEAGAILFHGDVGERVKAGDLLATILVKPGMTDGAMEVRAPQDGLIVTRVSTRFGRRRADLMKIACAEPSRASRKPGTLEA</sequence>
<evidence type="ECO:0000313" key="7">
    <source>
        <dbReference type="Proteomes" id="UP000006180"/>
    </source>
</evidence>
<organism evidence="6 7">
    <name type="scientific">Sinorhizobium fredii (strain USDA 257)</name>
    <dbReference type="NCBI Taxonomy" id="1185652"/>
    <lineage>
        <taxon>Bacteria</taxon>
        <taxon>Pseudomonadati</taxon>
        <taxon>Pseudomonadota</taxon>
        <taxon>Alphaproteobacteria</taxon>
        <taxon>Hyphomicrobiales</taxon>
        <taxon>Rhizobiaceae</taxon>
        <taxon>Sinorhizobium/Ensifer group</taxon>
        <taxon>Sinorhizobium</taxon>
    </lineage>
</organism>
<evidence type="ECO:0000256" key="3">
    <source>
        <dbReference type="ARBA" id="ARBA00022801"/>
    </source>
</evidence>
<dbReference type="CDD" id="cd06250">
    <property type="entry name" value="M14_PaAOTO_like"/>
    <property type="match status" value="1"/>
</dbReference>
<dbReference type="GO" id="GO:0016788">
    <property type="term" value="F:hydrolase activity, acting on ester bonds"/>
    <property type="evidence" value="ECO:0007669"/>
    <property type="project" value="InterPro"/>
</dbReference>
<name>I3XFK0_SINF2</name>
<keyword evidence="4" id="KW-0862">Zinc</keyword>
<dbReference type="InterPro" id="IPR053138">
    <property type="entry name" value="N-alpha-Ac-DABA_deacetylase"/>
</dbReference>
<reference evidence="6 7" key="1">
    <citation type="journal article" date="2012" name="J. Bacteriol.">
        <title>Complete genome sequence of the broad-host-range strain Sinorhizobium fredii USDA257.</title>
        <authorList>
            <person name="Schuldes J."/>
            <person name="Rodriguez Orbegoso M."/>
            <person name="Schmeisser C."/>
            <person name="Krishnan H.B."/>
            <person name="Daniel R."/>
            <person name="Streit W.R."/>
        </authorList>
    </citation>
    <scope>NUCLEOTIDE SEQUENCE [LARGE SCALE GENOMIC DNA]</scope>
    <source>
        <strain evidence="6 7">USDA 257</strain>
    </source>
</reference>
<dbReference type="EMBL" id="CP003563">
    <property type="protein sequence ID" value="AFL54656.1"/>
    <property type="molecule type" value="Genomic_DNA"/>
</dbReference>
<accession>I3XFK0</accession>
<evidence type="ECO:0000256" key="4">
    <source>
        <dbReference type="ARBA" id="ARBA00022833"/>
    </source>
</evidence>
<dbReference type="HOGENOM" id="CLU_062226_0_0_5"/>
<evidence type="ECO:0000259" key="5">
    <source>
        <dbReference type="Pfam" id="PF24827"/>
    </source>
</evidence>
<keyword evidence="3" id="KW-0378">Hydrolase</keyword>
<dbReference type="PATRIC" id="fig|1185652.3.peg.6395"/>
<dbReference type="Gene3D" id="3.40.630.10">
    <property type="entry name" value="Zn peptidases"/>
    <property type="match status" value="2"/>
</dbReference>
<dbReference type="InterPro" id="IPR055438">
    <property type="entry name" value="AstE_AspA_cat"/>
</dbReference>
<dbReference type="PANTHER" id="PTHR37326">
    <property type="entry name" value="BLL3975 PROTEIN"/>
    <property type="match status" value="1"/>
</dbReference>
<dbReference type="Pfam" id="PF24827">
    <property type="entry name" value="AstE_AspA_cat"/>
    <property type="match status" value="1"/>
</dbReference>
<dbReference type="eggNOG" id="COG3608">
    <property type="taxonomic scope" value="Bacteria"/>
</dbReference>
<dbReference type="KEGG" id="sfd:USDA257_c61590"/>
<evidence type="ECO:0000256" key="1">
    <source>
        <dbReference type="ARBA" id="ARBA00001947"/>
    </source>
</evidence>
<protein>
    <recommendedName>
        <fullName evidence="5">Succinylglutamate desuccinylase/Aspartoacylase catalytic domain-containing protein</fullName>
    </recommendedName>
</protein>
<comment type="cofactor">
    <cofactor evidence="1">
        <name>Zn(2+)</name>
        <dbReference type="ChEBI" id="CHEBI:29105"/>
    </cofactor>
</comment>
<feature type="domain" description="Succinylglutamate desuccinylase/Aspartoacylase catalytic" evidence="5">
    <location>
        <begin position="74"/>
        <end position="285"/>
    </location>
</feature>
<keyword evidence="2" id="KW-0479">Metal-binding</keyword>
<proteinExistence type="predicted"/>
<dbReference type="SUPFAM" id="SSF53187">
    <property type="entry name" value="Zn-dependent exopeptidases"/>
    <property type="match status" value="1"/>
</dbReference>
<dbReference type="GO" id="GO:0046872">
    <property type="term" value="F:metal ion binding"/>
    <property type="evidence" value="ECO:0007669"/>
    <property type="project" value="UniProtKB-KW"/>
</dbReference>
<gene>
    <name evidence="6" type="ORF">USDA257_c61590</name>
</gene>